<dbReference type="InterPro" id="IPR016035">
    <property type="entry name" value="Acyl_Trfase/lysoPLipase"/>
</dbReference>
<dbReference type="GO" id="GO:0004620">
    <property type="term" value="F:phospholipase activity"/>
    <property type="evidence" value="ECO:0007669"/>
    <property type="project" value="TreeGrafter"/>
</dbReference>
<accession>A0A164URX1</accession>
<dbReference type="GO" id="GO:0047372">
    <property type="term" value="F:monoacylglycerol lipase activity"/>
    <property type="evidence" value="ECO:0007669"/>
    <property type="project" value="TreeGrafter"/>
</dbReference>
<dbReference type="Gramene" id="KZM89271">
    <property type="protein sequence ID" value="KZM89271"/>
    <property type="gene ID" value="DCAR_026346"/>
</dbReference>
<proteinExistence type="predicted"/>
<dbReference type="Proteomes" id="UP000077755">
    <property type="component" value="Chromosome 7"/>
</dbReference>
<evidence type="ECO:0000313" key="1">
    <source>
        <dbReference type="EMBL" id="WOH10786.1"/>
    </source>
</evidence>
<organism evidence="1 2">
    <name type="scientific">Daucus carota subsp. sativus</name>
    <name type="common">Carrot</name>
    <dbReference type="NCBI Taxonomy" id="79200"/>
    <lineage>
        <taxon>Eukaryota</taxon>
        <taxon>Viridiplantae</taxon>
        <taxon>Streptophyta</taxon>
        <taxon>Embryophyta</taxon>
        <taxon>Tracheophyta</taxon>
        <taxon>Spermatophyta</taxon>
        <taxon>Magnoliopsida</taxon>
        <taxon>eudicotyledons</taxon>
        <taxon>Gunneridae</taxon>
        <taxon>Pentapetalae</taxon>
        <taxon>asterids</taxon>
        <taxon>campanulids</taxon>
        <taxon>Apiales</taxon>
        <taxon>Apiaceae</taxon>
        <taxon>Apioideae</taxon>
        <taxon>Scandiceae</taxon>
        <taxon>Daucinae</taxon>
        <taxon>Daucus</taxon>
        <taxon>Daucus sect. Daucus</taxon>
    </lineage>
</organism>
<dbReference type="AlphaFoldDB" id="A0A164URX1"/>
<keyword evidence="2" id="KW-1185">Reference proteome</keyword>
<dbReference type="SUPFAM" id="SSF52151">
    <property type="entry name" value="FabD/lysophospholipase-like"/>
    <property type="match status" value="1"/>
</dbReference>
<name>A0A164URX1_DAUCS</name>
<sequence>MHLQSRSFNLIDEGVAANNPTQVAITHIFNQIVKGNFENVDIKPMDTTMILGVSLGTGTASASSTDMVDIQVSSLFQALGAEKNYLRIQDDNLTWNTTSVNVATTTNMEAQAAR</sequence>
<reference evidence="1" key="2">
    <citation type="submission" date="2022-03" db="EMBL/GenBank/DDBJ databases">
        <title>Draft title - Genomic analysis of global carrot germplasm unveils the trajectory of domestication and the origin of high carotenoid orange carrot.</title>
        <authorList>
            <person name="Iorizzo M."/>
            <person name="Ellison S."/>
            <person name="Senalik D."/>
            <person name="Macko-Podgorni A."/>
            <person name="Grzebelus D."/>
            <person name="Bostan H."/>
            <person name="Rolling W."/>
            <person name="Curaba J."/>
            <person name="Simon P."/>
        </authorList>
    </citation>
    <scope>NUCLEOTIDE SEQUENCE</scope>
    <source>
        <tissue evidence="1">Leaf</tissue>
    </source>
</reference>
<gene>
    <name evidence="1" type="ORF">DCAR_0730258</name>
</gene>
<reference evidence="1" key="1">
    <citation type="journal article" date="2016" name="Nat. Genet.">
        <title>A high-quality carrot genome assembly provides new insights into carotenoid accumulation and asterid genome evolution.</title>
        <authorList>
            <person name="Iorizzo M."/>
            <person name="Ellison S."/>
            <person name="Senalik D."/>
            <person name="Zeng P."/>
            <person name="Satapoomin P."/>
            <person name="Huang J."/>
            <person name="Bowman M."/>
            <person name="Iovene M."/>
            <person name="Sanseverino W."/>
            <person name="Cavagnaro P."/>
            <person name="Yildiz M."/>
            <person name="Macko-Podgorni A."/>
            <person name="Moranska E."/>
            <person name="Grzebelus E."/>
            <person name="Grzebelus D."/>
            <person name="Ashrafi H."/>
            <person name="Zheng Z."/>
            <person name="Cheng S."/>
            <person name="Spooner D."/>
            <person name="Van Deynze A."/>
            <person name="Simon P."/>
        </authorList>
    </citation>
    <scope>NUCLEOTIDE SEQUENCE</scope>
    <source>
        <tissue evidence="1">Leaf</tissue>
    </source>
</reference>
<evidence type="ECO:0000313" key="2">
    <source>
        <dbReference type="Proteomes" id="UP000077755"/>
    </source>
</evidence>
<dbReference type="EMBL" id="CP093349">
    <property type="protein sequence ID" value="WOH10786.1"/>
    <property type="molecule type" value="Genomic_DNA"/>
</dbReference>
<dbReference type="PANTHER" id="PTHR32176">
    <property type="entry name" value="XYLOSE ISOMERASE"/>
    <property type="match status" value="1"/>
</dbReference>
<dbReference type="PANTHER" id="PTHR32176:SF99">
    <property type="entry name" value="PATATIN"/>
    <property type="match status" value="1"/>
</dbReference>
<protein>
    <submittedName>
        <fullName evidence="1">Uncharacterized protein</fullName>
    </submittedName>
</protein>
<dbReference type="Gene3D" id="3.40.1090.10">
    <property type="entry name" value="Cytosolic phospholipase A2 catalytic domain"/>
    <property type="match status" value="1"/>
</dbReference>